<evidence type="ECO:0000313" key="3">
    <source>
        <dbReference type="Proteomes" id="UP000076871"/>
    </source>
</evidence>
<protein>
    <submittedName>
        <fullName evidence="2">Uncharacterized protein</fullName>
    </submittedName>
</protein>
<dbReference type="EMBL" id="KV427730">
    <property type="protein sequence ID" value="KZS99703.1"/>
    <property type="molecule type" value="Genomic_DNA"/>
</dbReference>
<evidence type="ECO:0000313" key="2">
    <source>
        <dbReference type="EMBL" id="KZS99703.1"/>
    </source>
</evidence>
<accession>A0A165AUT0</accession>
<dbReference type="RefSeq" id="XP_040757444.1">
    <property type="nucleotide sequence ID" value="XM_040913626.1"/>
</dbReference>
<evidence type="ECO:0000256" key="1">
    <source>
        <dbReference type="SAM" id="MobiDB-lite"/>
    </source>
</evidence>
<dbReference type="InParanoid" id="A0A165AUT0"/>
<dbReference type="GeneID" id="63830654"/>
<organism evidence="2 3">
    <name type="scientific">Laetiporus sulphureus 93-53</name>
    <dbReference type="NCBI Taxonomy" id="1314785"/>
    <lineage>
        <taxon>Eukaryota</taxon>
        <taxon>Fungi</taxon>
        <taxon>Dikarya</taxon>
        <taxon>Basidiomycota</taxon>
        <taxon>Agaricomycotina</taxon>
        <taxon>Agaricomycetes</taxon>
        <taxon>Polyporales</taxon>
        <taxon>Laetiporus</taxon>
    </lineage>
</organism>
<keyword evidence="3" id="KW-1185">Reference proteome</keyword>
<reference evidence="2 3" key="1">
    <citation type="journal article" date="2016" name="Mol. Biol. Evol.">
        <title>Comparative Genomics of Early-Diverging Mushroom-Forming Fungi Provides Insights into the Origins of Lignocellulose Decay Capabilities.</title>
        <authorList>
            <person name="Nagy L.G."/>
            <person name="Riley R."/>
            <person name="Tritt A."/>
            <person name="Adam C."/>
            <person name="Daum C."/>
            <person name="Floudas D."/>
            <person name="Sun H."/>
            <person name="Yadav J.S."/>
            <person name="Pangilinan J."/>
            <person name="Larsson K.H."/>
            <person name="Matsuura K."/>
            <person name="Barry K."/>
            <person name="Labutti K."/>
            <person name="Kuo R."/>
            <person name="Ohm R.A."/>
            <person name="Bhattacharya S.S."/>
            <person name="Shirouzu T."/>
            <person name="Yoshinaga Y."/>
            <person name="Martin F.M."/>
            <person name="Grigoriev I.V."/>
            <person name="Hibbett D.S."/>
        </authorList>
    </citation>
    <scope>NUCLEOTIDE SEQUENCE [LARGE SCALE GENOMIC DNA]</scope>
    <source>
        <strain evidence="2 3">93-53</strain>
    </source>
</reference>
<dbReference type="Proteomes" id="UP000076871">
    <property type="component" value="Unassembled WGS sequence"/>
</dbReference>
<feature type="compositionally biased region" description="Polar residues" evidence="1">
    <location>
        <begin position="261"/>
        <end position="277"/>
    </location>
</feature>
<sequence length="384" mass="40410">MDEIKKGLPELAYPPSAMQSSDSGTADEAEGSATAVAQEVKIVTPENALESGIPPGAMQVDEPEAPTASISPGVEMAMDELVNCPSSQAGEPRKAPACDIVQEIVPTGDSSVSISQSAIASRPAQSIAAMQHSSSIPKVEPQGLSLTELLNQVYRDALGIGSSSNIPLLIDFDGEETVPVQSDVHSTVEPRNHSNDENFVNPPCDTSFNAELKGSVIMVFPLTDSFSAGMTDSARIVDSSVNADEPPDSLWQADGVPSRSKLPSSLGSTLGSRQPHNNFPPLEPVPARSADVTRPRPTASSVEQDIMRDKDLVMQGQQPTSHSLAVEISAPIAFLTAFEVLGGQPDEDVLNVPEHASGVDTPESDVSRAPSPEMHLPTFVSFGR</sequence>
<feature type="region of interest" description="Disordered" evidence="1">
    <location>
        <begin position="346"/>
        <end position="384"/>
    </location>
</feature>
<gene>
    <name evidence="2" type="ORF">LAESUDRAFT_765266</name>
</gene>
<name>A0A165AUT0_9APHY</name>
<feature type="region of interest" description="Disordered" evidence="1">
    <location>
        <begin position="240"/>
        <end position="303"/>
    </location>
</feature>
<feature type="region of interest" description="Disordered" evidence="1">
    <location>
        <begin position="1"/>
        <end position="70"/>
    </location>
</feature>
<proteinExistence type="predicted"/>
<dbReference type="AlphaFoldDB" id="A0A165AUT0"/>